<dbReference type="SMART" id="SM00558">
    <property type="entry name" value="JmjC"/>
    <property type="match status" value="1"/>
</dbReference>
<comment type="cofactor">
    <cofactor evidence="1">
        <name>Fe(2+)</name>
        <dbReference type="ChEBI" id="CHEBI:29033"/>
    </cofactor>
</comment>
<accession>A0AA41W8G5</accession>
<evidence type="ECO:0000313" key="8">
    <source>
        <dbReference type="Proteomes" id="UP001165393"/>
    </source>
</evidence>
<dbReference type="Proteomes" id="UP001165393">
    <property type="component" value="Unassembled WGS sequence"/>
</dbReference>
<keyword evidence="3" id="KW-0223">Dioxygenase</keyword>
<evidence type="ECO:0000256" key="2">
    <source>
        <dbReference type="ARBA" id="ARBA00022723"/>
    </source>
</evidence>
<keyword evidence="8" id="KW-1185">Reference proteome</keyword>
<dbReference type="InterPro" id="IPR003347">
    <property type="entry name" value="JmjC_dom"/>
</dbReference>
<evidence type="ECO:0000256" key="4">
    <source>
        <dbReference type="ARBA" id="ARBA00023002"/>
    </source>
</evidence>
<evidence type="ECO:0000256" key="5">
    <source>
        <dbReference type="ARBA" id="ARBA00023004"/>
    </source>
</evidence>
<keyword evidence="2" id="KW-0479">Metal-binding</keyword>
<dbReference type="RefSeq" id="WP_251262257.1">
    <property type="nucleotide sequence ID" value="NZ_JAMQGP010000007.1"/>
</dbReference>
<dbReference type="EMBL" id="JAMQGP010000007">
    <property type="protein sequence ID" value="MCM2680776.1"/>
    <property type="molecule type" value="Genomic_DNA"/>
</dbReference>
<dbReference type="PROSITE" id="PS51184">
    <property type="entry name" value="JMJC"/>
    <property type="match status" value="1"/>
</dbReference>
<organism evidence="7 8">
    <name type="scientific">Echinimonas agarilytica</name>
    <dbReference type="NCBI Taxonomy" id="1215918"/>
    <lineage>
        <taxon>Bacteria</taxon>
        <taxon>Pseudomonadati</taxon>
        <taxon>Pseudomonadota</taxon>
        <taxon>Gammaproteobacteria</taxon>
        <taxon>Alteromonadales</taxon>
        <taxon>Echinimonadaceae</taxon>
        <taxon>Echinimonas</taxon>
    </lineage>
</organism>
<dbReference type="Pfam" id="PF08007">
    <property type="entry name" value="JmjC_2"/>
    <property type="match status" value="1"/>
</dbReference>
<reference evidence="7 8" key="1">
    <citation type="journal article" date="2013" name="Antonie Van Leeuwenhoek">
        <title>Echinimonas agarilytica gen. nov., sp. nov., a new gammaproteobacterium isolated from the sea urchin Strongylocentrotus intermedius.</title>
        <authorList>
            <person name="Nedashkovskaya O.I."/>
            <person name="Stenkova A.M."/>
            <person name="Zhukova N.V."/>
            <person name="Van Trappen S."/>
            <person name="Lee J.S."/>
            <person name="Kim S.B."/>
        </authorList>
    </citation>
    <scope>NUCLEOTIDE SEQUENCE [LARGE SCALE GENOMIC DNA]</scope>
    <source>
        <strain evidence="7 8">KMM 6351</strain>
    </source>
</reference>
<dbReference type="PANTHER" id="PTHR13096:SF8">
    <property type="entry name" value="RIBOSOMAL OXYGENASE 1"/>
    <property type="match status" value="1"/>
</dbReference>
<evidence type="ECO:0000256" key="1">
    <source>
        <dbReference type="ARBA" id="ARBA00001954"/>
    </source>
</evidence>
<dbReference type="AlphaFoldDB" id="A0AA41W8G5"/>
<sequence>MFEQHPNTSLNLDLAQFMATHWQQKPALIRQLIPQFNDPISAEELAGLAMEECVSSRIISNGETQHGPFETFETLSNDGASLLVQAVNHWHPESAMLFDQFRFIPNWRLDDLMVSYSTPQGSVGAHLDQYDVIIIQGEGKRRWRVGKVLEQHAAEVFCHGDEFDAVIDVEMQPGDALYIPPNCPHQGTTLAHCLNYSVGFRAPSVSEMMTRLADQLIDTDSGKQRFSDTSRQATNTPGQLISSDVAQLQTLLMNYIQSNEGRDLLISQLTEQERDLDLAVLTDEYTPNTLLEDLKQGAIFERCAGLIPMYESSNDHISLYIQGDVYNFNSHEEAWVQLLCDQHSIYLSESSELLPTVEFLTILSTLINQGYWYQAGA</sequence>
<dbReference type="Gene3D" id="3.40.366.30">
    <property type="entry name" value="50S ribosomal protein L16 arginine hydroxylase, Chain A, Domain 2"/>
    <property type="match status" value="1"/>
</dbReference>
<gene>
    <name evidence="7" type="ORF">NAF29_14040</name>
</gene>
<proteinExistence type="predicted"/>
<name>A0AA41W8G5_9GAMM</name>
<dbReference type="Pfam" id="PF20514">
    <property type="entry name" value="WHD_ROXA"/>
    <property type="match status" value="1"/>
</dbReference>
<dbReference type="Gene3D" id="2.60.120.650">
    <property type="entry name" value="Cupin"/>
    <property type="match status" value="1"/>
</dbReference>
<dbReference type="InterPro" id="IPR039994">
    <property type="entry name" value="NO66-like"/>
</dbReference>
<dbReference type="GO" id="GO:0046872">
    <property type="term" value="F:metal ion binding"/>
    <property type="evidence" value="ECO:0007669"/>
    <property type="project" value="UniProtKB-KW"/>
</dbReference>
<feature type="domain" description="JmjC" evidence="6">
    <location>
        <begin position="93"/>
        <end position="217"/>
    </location>
</feature>
<dbReference type="InterPro" id="IPR046799">
    <property type="entry name" value="ROXA-like_wH"/>
</dbReference>
<dbReference type="GO" id="GO:0016706">
    <property type="term" value="F:2-oxoglutarate-dependent dioxygenase activity"/>
    <property type="evidence" value="ECO:0007669"/>
    <property type="project" value="TreeGrafter"/>
</dbReference>
<dbReference type="SUPFAM" id="SSF51197">
    <property type="entry name" value="Clavaminate synthase-like"/>
    <property type="match status" value="1"/>
</dbReference>
<evidence type="ECO:0000259" key="6">
    <source>
        <dbReference type="PROSITE" id="PS51184"/>
    </source>
</evidence>
<keyword evidence="5" id="KW-0408">Iron</keyword>
<comment type="caution">
    <text evidence="7">The sequence shown here is derived from an EMBL/GenBank/DDBJ whole genome shotgun (WGS) entry which is preliminary data.</text>
</comment>
<protein>
    <submittedName>
        <fullName evidence="7">Cupin domain-containing protein</fullName>
    </submittedName>
</protein>
<dbReference type="PANTHER" id="PTHR13096">
    <property type="entry name" value="MINA53 MYC INDUCED NUCLEAR ANTIGEN"/>
    <property type="match status" value="1"/>
</dbReference>
<evidence type="ECO:0000256" key="3">
    <source>
        <dbReference type="ARBA" id="ARBA00022964"/>
    </source>
</evidence>
<evidence type="ECO:0000313" key="7">
    <source>
        <dbReference type="EMBL" id="MCM2680776.1"/>
    </source>
</evidence>
<keyword evidence="4" id="KW-0560">Oxidoreductase</keyword>